<evidence type="ECO:0000256" key="2">
    <source>
        <dbReference type="SAM" id="Phobius"/>
    </source>
</evidence>
<dbReference type="RefSeq" id="WP_186844186.1">
    <property type="nucleotide sequence ID" value="NZ_JACOME010000001.1"/>
</dbReference>
<keyword evidence="4" id="KW-1185">Reference proteome</keyword>
<accession>A0ABR6XX38</accession>
<reference evidence="3 4" key="1">
    <citation type="submission" date="2020-08" db="EMBL/GenBank/DDBJ databases">
        <title>Winogradskyella ouciana sp. nov., isolated from the hadal seawater of the Mariana Trench.</title>
        <authorList>
            <person name="He X."/>
        </authorList>
    </citation>
    <scope>NUCLEOTIDE SEQUENCE [LARGE SCALE GENOMIC DNA]</scope>
    <source>
        <strain evidence="3 4">KCTC 22026</strain>
    </source>
</reference>
<feature type="transmembrane region" description="Helical" evidence="2">
    <location>
        <begin position="7"/>
        <end position="25"/>
    </location>
</feature>
<evidence type="ECO:0008006" key="5">
    <source>
        <dbReference type="Google" id="ProtNLM"/>
    </source>
</evidence>
<feature type="coiled-coil region" evidence="1">
    <location>
        <begin position="39"/>
        <end position="66"/>
    </location>
</feature>
<evidence type="ECO:0000256" key="1">
    <source>
        <dbReference type="SAM" id="Coils"/>
    </source>
</evidence>
<dbReference type="Proteomes" id="UP000607435">
    <property type="component" value="Unassembled WGS sequence"/>
</dbReference>
<comment type="caution">
    <text evidence="3">The sequence shown here is derived from an EMBL/GenBank/DDBJ whole genome shotgun (WGS) entry which is preliminary data.</text>
</comment>
<proteinExistence type="predicted"/>
<organism evidence="3 4">
    <name type="scientific">Winogradskyella echinorum</name>
    <dbReference type="NCBI Taxonomy" id="538189"/>
    <lineage>
        <taxon>Bacteria</taxon>
        <taxon>Pseudomonadati</taxon>
        <taxon>Bacteroidota</taxon>
        <taxon>Flavobacteriia</taxon>
        <taxon>Flavobacteriales</taxon>
        <taxon>Flavobacteriaceae</taxon>
        <taxon>Winogradskyella</taxon>
    </lineage>
</organism>
<evidence type="ECO:0000313" key="3">
    <source>
        <dbReference type="EMBL" id="MBC3845056.1"/>
    </source>
</evidence>
<keyword evidence="2" id="KW-0812">Transmembrane</keyword>
<protein>
    <recommendedName>
        <fullName evidence="5">Lipoprotein</fullName>
    </recommendedName>
</protein>
<keyword evidence="2" id="KW-0472">Membrane</keyword>
<dbReference type="Pfam" id="PF19578">
    <property type="entry name" value="DUF6090"/>
    <property type="match status" value="1"/>
</dbReference>
<name>A0ABR6XX38_9FLAO</name>
<dbReference type="EMBL" id="JACOME010000001">
    <property type="protein sequence ID" value="MBC3845056.1"/>
    <property type="molecule type" value="Genomic_DNA"/>
</dbReference>
<gene>
    <name evidence="3" type="ORF">H6H04_01580</name>
</gene>
<evidence type="ECO:0000313" key="4">
    <source>
        <dbReference type="Proteomes" id="UP000607435"/>
    </source>
</evidence>
<keyword evidence="1" id="KW-0175">Coiled coil</keyword>
<dbReference type="InterPro" id="IPR045749">
    <property type="entry name" value="DUF6090"/>
</dbReference>
<keyword evidence="2" id="KW-1133">Transmembrane helix</keyword>
<sequence>MKKKLTYAFGEILIVIIGISLAFSMNKCADDSKNETQKKQYLTNLKQDIEEDKADLESNLIQINQQIELSTNLIPLLNSNDPEKHVKLRGLYNIAQLTNFTPKDFTYQALVNSGDLKLIDNFELKKTIEKHYSKYKTISKAYERQETINKDYLGNYFIYNTDYDLMRQGKSPFKDEKLLKNMMQAIRGSFIIKKEATELGIKSCDSILKIL</sequence>